<protein>
    <submittedName>
        <fullName evidence="11">Putrescine transport system permease protein PotH</fullName>
    </submittedName>
</protein>
<dbReference type="AlphaFoldDB" id="A0A239SI21"/>
<dbReference type="PANTHER" id="PTHR43357:SF4">
    <property type="entry name" value="INNER MEMBRANE ABC TRANSPORTER PERMEASE PROTEIN YDCV"/>
    <property type="match status" value="1"/>
</dbReference>
<sequence>MSDVHADRLAQTVPPRHNPAPADAGAARHAAPRAKTGLLIWVVRAVATLFLIYLCLPVLLLLIGAFGQTWTNTVLPTGVTGHWFTDLAGDPSFRRAFSTSLIVALSCCAMTALIGLPLAYSLHHRSRSGRGAIARLVTLLPVAVPALTLGFGYIAVFSGDTLPWLGSLWLLVLAHAVLTLPYLTQTLIADLRHLDIAKLEDCAATLGASPLRQFLTIAVPNLTHSLVAGLVMVAALSIGEFQISNLIAGFRYRNYPVVLLQAFYGATGFACAATVVLLVLALAATGMSIVAASRQKVSS</sequence>
<dbReference type="GeneID" id="88094935"/>
<comment type="similarity">
    <text evidence="8">Belongs to the binding-protein-dependent transport system permease family.</text>
</comment>
<organism evidence="11 12">
    <name type="scientific">Pandoraea sputorum</name>
    <dbReference type="NCBI Taxonomy" id="93222"/>
    <lineage>
        <taxon>Bacteria</taxon>
        <taxon>Pseudomonadati</taxon>
        <taxon>Pseudomonadota</taxon>
        <taxon>Betaproteobacteria</taxon>
        <taxon>Burkholderiales</taxon>
        <taxon>Burkholderiaceae</taxon>
        <taxon>Pandoraea</taxon>
    </lineage>
</organism>
<evidence type="ECO:0000256" key="1">
    <source>
        <dbReference type="ARBA" id="ARBA00004429"/>
    </source>
</evidence>
<feature type="transmembrane region" description="Helical" evidence="8">
    <location>
        <begin position="38"/>
        <end position="66"/>
    </location>
</feature>
<dbReference type="InterPro" id="IPR000515">
    <property type="entry name" value="MetI-like"/>
</dbReference>
<dbReference type="GO" id="GO:0005886">
    <property type="term" value="C:plasma membrane"/>
    <property type="evidence" value="ECO:0007669"/>
    <property type="project" value="UniProtKB-SubCell"/>
</dbReference>
<evidence type="ECO:0000256" key="2">
    <source>
        <dbReference type="ARBA" id="ARBA00022448"/>
    </source>
</evidence>
<evidence type="ECO:0000256" key="5">
    <source>
        <dbReference type="ARBA" id="ARBA00022692"/>
    </source>
</evidence>
<dbReference type="Pfam" id="PF00528">
    <property type="entry name" value="BPD_transp_1"/>
    <property type="match status" value="1"/>
</dbReference>
<feature type="transmembrane region" description="Helical" evidence="8">
    <location>
        <begin position="96"/>
        <end position="120"/>
    </location>
</feature>
<dbReference type="STRING" id="93222.NA29_15675"/>
<dbReference type="SUPFAM" id="SSF161098">
    <property type="entry name" value="MetI-like"/>
    <property type="match status" value="1"/>
</dbReference>
<evidence type="ECO:0000313" key="11">
    <source>
        <dbReference type="EMBL" id="SNU85070.1"/>
    </source>
</evidence>
<keyword evidence="7 8" id="KW-0472">Membrane</keyword>
<dbReference type="PANTHER" id="PTHR43357">
    <property type="entry name" value="INNER MEMBRANE ABC TRANSPORTER PERMEASE PROTEIN YDCV"/>
    <property type="match status" value="1"/>
</dbReference>
<evidence type="ECO:0000256" key="8">
    <source>
        <dbReference type="RuleBase" id="RU363032"/>
    </source>
</evidence>
<proteinExistence type="inferred from homology"/>
<evidence type="ECO:0000256" key="9">
    <source>
        <dbReference type="SAM" id="MobiDB-lite"/>
    </source>
</evidence>
<dbReference type="InterPro" id="IPR035906">
    <property type="entry name" value="MetI-like_sf"/>
</dbReference>
<evidence type="ECO:0000256" key="7">
    <source>
        <dbReference type="ARBA" id="ARBA00023136"/>
    </source>
</evidence>
<dbReference type="EMBL" id="LT906435">
    <property type="protein sequence ID" value="SNU85070.1"/>
    <property type="molecule type" value="Genomic_DNA"/>
</dbReference>
<keyword evidence="4" id="KW-0997">Cell inner membrane</keyword>
<keyword evidence="3" id="KW-1003">Cell membrane</keyword>
<dbReference type="GO" id="GO:0055085">
    <property type="term" value="P:transmembrane transport"/>
    <property type="evidence" value="ECO:0007669"/>
    <property type="project" value="InterPro"/>
</dbReference>
<dbReference type="Proteomes" id="UP000215126">
    <property type="component" value="Chromosome 1"/>
</dbReference>
<feature type="transmembrane region" description="Helical" evidence="8">
    <location>
        <begin position="132"/>
        <end position="156"/>
    </location>
</feature>
<name>A0A239SI21_9BURK</name>
<keyword evidence="5 8" id="KW-0812">Transmembrane</keyword>
<reference evidence="11 12" key="1">
    <citation type="submission" date="2017-06" db="EMBL/GenBank/DDBJ databases">
        <authorList>
            <consortium name="Pathogen Informatics"/>
        </authorList>
    </citation>
    <scope>NUCLEOTIDE SEQUENCE [LARGE SCALE GENOMIC DNA]</scope>
    <source>
        <strain evidence="11 12">NCTC13161</strain>
    </source>
</reference>
<evidence type="ECO:0000256" key="4">
    <source>
        <dbReference type="ARBA" id="ARBA00022519"/>
    </source>
</evidence>
<keyword evidence="6 8" id="KW-1133">Transmembrane helix</keyword>
<dbReference type="PROSITE" id="PS50928">
    <property type="entry name" value="ABC_TM1"/>
    <property type="match status" value="1"/>
</dbReference>
<dbReference type="CDD" id="cd06261">
    <property type="entry name" value="TM_PBP2"/>
    <property type="match status" value="1"/>
</dbReference>
<evidence type="ECO:0000259" key="10">
    <source>
        <dbReference type="PROSITE" id="PS50928"/>
    </source>
</evidence>
<keyword evidence="2 8" id="KW-0813">Transport</keyword>
<feature type="region of interest" description="Disordered" evidence="9">
    <location>
        <begin position="1"/>
        <end position="26"/>
    </location>
</feature>
<keyword evidence="12" id="KW-1185">Reference proteome</keyword>
<feature type="transmembrane region" description="Helical" evidence="8">
    <location>
        <begin position="263"/>
        <end position="292"/>
    </location>
</feature>
<gene>
    <name evidence="11" type="primary">potH_2</name>
    <name evidence="11" type="ORF">SAMEA4530655_02291</name>
</gene>
<evidence type="ECO:0000313" key="12">
    <source>
        <dbReference type="Proteomes" id="UP000215126"/>
    </source>
</evidence>
<evidence type="ECO:0000256" key="3">
    <source>
        <dbReference type="ARBA" id="ARBA00022475"/>
    </source>
</evidence>
<feature type="transmembrane region" description="Helical" evidence="8">
    <location>
        <begin position="222"/>
        <end position="243"/>
    </location>
</feature>
<feature type="domain" description="ABC transmembrane type-1" evidence="10">
    <location>
        <begin position="97"/>
        <end position="288"/>
    </location>
</feature>
<dbReference type="RefSeq" id="WP_084103662.1">
    <property type="nucleotide sequence ID" value="NZ_CABPRX010000002.1"/>
</dbReference>
<dbReference type="OrthoDB" id="9782004at2"/>
<accession>A0A239SI21</accession>
<comment type="subcellular location">
    <subcellularLocation>
        <location evidence="1">Cell inner membrane</location>
        <topology evidence="1">Multi-pass membrane protein</topology>
    </subcellularLocation>
    <subcellularLocation>
        <location evidence="8">Cell membrane</location>
        <topology evidence="8">Multi-pass membrane protein</topology>
    </subcellularLocation>
</comment>
<evidence type="ECO:0000256" key="6">
    <source>
        <dbReference type="ARBA" id="ARBA00022989"/>
    </source>
</evidence>
<feature type="transmembrane region" description="Helical" evidence="8">
    <location>
        <begin position="162"/>
        <end position="183"/>
    </location>
</feature>
<dbReference type="Gene3D" id="1.10.3720.10">
    <property type="entry name" value="MetI-like"/>
    <property type="match status" value="1"/>
</dbReference>